<sequence>MPLHSHQFVEEYDGLAAFGFDRETDERTVIYYLQKFSDDTLMKRLVKKMSDEELEELFDMVNRFLKKHLNDQEYHSLFLKDDHHH</sequence>
<reference evidence="1" key="1">
    <citation type="submission" date="2019-01" db="EMBL/GenBank/DDBJ databases">
        <authorList>
            <consortium name="Genoscope - CEA"/>
            <person name="William W."/>
        </authorList>
    </citation>
    <scope>NUCLEOTIDE SEQUENCE</scope>
    <source>
        <strain evidence="1">CR-1</strain>
    </source>
</reference>
<organism evidence="1">
    <name type="scientific">uncultured Desulfobacteraceae bacterium</name>
    <dbReference type="NCBI Taxonomy" id="218296"/>
    <lineage>
        <taxon>Bacteria</taxon>
        <taxon>Pseudomonadati</taxon>
        <taxon>Thermodesulfobacteriota</taxon>
        <taxon>Desulfobacteria</taxon>
        <taxon>Desulfobacterales</taxon>
        <taxon>Desulfobacteraceae</taxon>
        <taxon>environmental samples</taxon>
    </lineage>
</organism>
<dbReference type="AlphaFoldDB" id="A0A484HNM1"/>
<accession>A0A484HNM1</accession>
<protein>
    <submittedName>
        <fullName evidence="1">Cytoplasmic protein</fullName>
    </submittedName>
</protein>
<evidence type="ECO:0000313" key="1">
    <source>
        <dbReference type="EMBL" id="VEN74535.1"/>
    </source>
</evidence>
<proteinExistence type="predicted"/>
<gene>
    <name evidence="1" type="ORF">EPICR_40117</name>
</gene>
<name>A0A484HNM1_9BACT</name>
<dbReference type="EMBL" id="CAACVI010000034">
    <property type="protein sequence ID" value="VEN74535.1"/>
    <property type="molecule type" value="Genomic_DNA"/>
</dbReference>